<reference evidence="2 3" key="1">
    <citation type="submission" date="2016-10" db="EMBL/GenBank/DDBJ databases">
        <authorList>
            <person name="de Groot N.N."/>
        </authorList>
    </citation>
    <scope>NUCLEOTIDE SEQUENCE [LARGE SCALE GENOMIC DNA]</scope>
    <source>
        <strain evidence="2 3">DSM 10495</strain>
    </source>
</reference>
<accession>A0A1H4RQR0</accession>
<evidence type="ECO:0000256" key="1">
    <source>
        <dbReference type="SAM" id="MobiDB-lite"/>
    </source>
</evidence>
<organism evidence="2 3">
    <name type="scientific">Arthrobacter woluwensis</name>
    <dbReference type="NCBI Taxonomy" id="156980"/>
    <lineage>
        <taxon>Bacteria</taxon>
        <taxon>Bacillati</taxon>
        <taxon>Actinomycetota</taxon>
        <taxon>Actinomycetes</taxon>
        <taxon>Micrococcales</taxon>
        <taxon>Micrococcaceae</taxon>
        <taxon>Arthrobacter</taxon>
    </lineage>
</organism>
<dbReference type="Proteomes" id="UP000182652">
    <property type="component" value="Unassembled WGS sequence"/>
</dbReference>
<dbReference type="RefSeq" id="WP_066215294.1">
    <property type="nucleotide sequence ID" value="NZ_FNSN01000003.1"/>
</dbReference>
<dbReference type="AlphaFoldDB" id="A0A1H4RQR0"/>
<proteinExistence type="predicted"/>
<gene>
    <name evidence="2" type="ORF">SAMN04489745_2624</name>
</gene>
<feature type="region of interest" description="Disordered" evidence="1">
    <location>
        <begin position="1"/>
        <end position="26"/>
    </location>
</feature>
<name>A0A1H4RQR0_9MICC</name>
<protein>
    <submittedName>
        <fullName evidence="2">Uncharacterized conserved protein, DUF2252 family</fullName>
    </submittedName>
</protein>
<evidence type="ECO:0000313" key="3">
    <source>
        <dbReference type="Proteomes" id="UP000182652"/>
    </source>
</evidence>
<dbReference type="Pfam" id="PF10009">
    <property type="entry name" value="DUF2252"/>
    <property type="match status" value="1"/>
</dbReference>
<keyword evidence="3" id="KW-1185">Reference proteome</keyword>
<sequence>MEPARATLTEQLTAGRAARSSHPRRELARLTTDGREPLDILDRQNATRVPALVPLREERMAASPFAFYRGAAAVMAADLARDRHSGILVASCGDAHLANFGFYASPERSLVFDLNDFDEAAWAPWEWDLKRLVTSLVIAGRDSGRSPEVIENAVLAAVDGYRLGLDAALRLSPVERYYANVDAEETLSRLSGPSRKALQDAITKARKRTAGQAARKLTRKGEDGRIRFLDDPPVMEHVDPSLTRDLNALFKAYQRNAAIDIAFLVQHYSLADFARRVVGVGSVGTQCFVLALQDSADDVLILQAKEARRSVLAEYGGIAQPRPLLDGVAERGEGARVVGLQKILQACSDPFLGHLQAPEGDFYLRQFRDMKGGIDASTLEDGPFHGYAQACALLLSRAHSQSPAATRIAGYLGRSRKVGSALLDWSLAYEEVNAADHRAFAERLKAGSPERGRPEG</sequence>
<dbReference type="InterPro" id="IPR018721">
    <property type="entry name" value="DUF2252"/>
</dbReference>
<dbReference type="PANTHER" id="PTHR39441:SF1">
    <property type="entry name" value="DUF2252 DOMAIN-CONTAINING PROTEIN"/>
    <property type="match status" value="1"/>
</dbReference>
<evidence type="ECO:0000313" key="2">
    <source>
        <dbReference type="EMBL" id="SEC34167.1"/>
    </source>
</evidence>
<dbReference type="EMBL" id="FNSN01000003">
    <property type="protein sequence ID" value="SEC34167.1"/>
    <property type="molecule type" value="Genomic_DNA"/>
</dbReference>
<dbReference type="PANTHER" id="PTHR39441">
    <property type="entry name" value="DUF2252 DOMAIN-CONTAINING PROTEIN"/>
    <property type="match status" value="1"/>
</dbReference>